<evidence type="ECO:0000256" key="6">
    <source>
        <dbReference type="ARBA" id="ARBA00023157"/>
    </source>
</evidence>
<evidence type="ECO:0000256" key="4">
    <source>
        <dbReference type="ARBA" id="ARBA00022690"/>
    </source>
</evidence>
<keyword evidence="9" id="KW-1185">Reference proteome</keyword>
<dbReference type="InterPro" id="IPR002223">
    <property type="entry name" value="Kunitz_BPTI"/>
</dbReference>
<dbReference type="PRINTS" id="PR00759">
    <property type="entry name" value="BASICPTASE"/>
</dbReference>
<dbReference type="SMART" id="SM00131">
    <property type="entry name" value="KU"/>
    <property type="match status" value="1"/>
</dbReference>
<evidence type="ECO:0000256" key="5">
    <source>
        <dbReference type="ARBA" id="ARBA00022900"/>
    </source>
</evidence>
<protein>
    <submittedName>
        <fullName evidence="10">Protease inhibitor carrapatin</fullName>
    </submittedName>
</protein>
<evidence type="ECO:0000313" key="9">
    <source>
        <dbReference type="Proteomes" id="UP000504634"/>
    </source>
</evidence>
<keyword evidence="4 10" id="KW-0646">Protease inhibitor</keyword>
<dbReference type="OrthoDB" id="4473401at2759"/>
<proteinExistence type="predicted"/>
<evidence type="ECO:0000256" key="3">
    <source>
        <dbReference type="ARBA" id="ARBA00022656"/>
    </source>
</evidence>
<dbReference type="GeneID" id="115621692"/>
<dbReference type="AlphaFoldDB" id="A0A6J2T2W8"/>
<evidence type="ECO:0000256" key="2">
    <source>
        <dbReference type="ARBA" id="ARBA00022525"/>
    </source>
</evidence>
<dbReference type="InterPro" id="IPR036880">
    <property type="entry name" value="Kunitz_BPTI_sf"/>
</dbReference>
<keyword evidence="3" id="KW-0800">Toxin</keyword>
<evidence type="ECO:0000256" key="1">
    <source>
        <dbReference type="ARBA" id="ARBA00004613"/>
    </source>
</evidence>
<dbReference type="PROSITE" id="PS50279">
    <property type="entry name" value="BPTI_KUNITZ_2"/>
    <property type="match status" value="1"/>
</dbReference>
<dbReference type="Gene3D" id="4.10.410.10">
    <property type="entry name" value="Pancreatic trypsin inhibitor Kunitz domain"/>
    <property type="match status" value="1"/>
</dbReference>
<keyword evidence="2" id="KW-0964">Secreted</keyword>
<dbReference type="GO" id="GO:0005615">
    <property type="term" value="C:extracellular space"/>
    <property type="evidence" value="ECO:0007669"/>
    <property type="project" value="TreeGrafter"/>
</dbReference>
<dbReference type="GO" id="GO:0004867">
    <property type="term" value="F:serine-type endopeptidase inhibitor activity"/>
    <property type="evidence" value="ECO:0007669"/>
    <property type="project" value="UniProtKB-KW"/>
</dbReference>
<evidence type="ECO:0000256" key="7">
    <source>
        <dbReference type="SAM" id="SignalP"/>
    </source>
</evidence>
<feature type="signal peptide" evidence="7">
    <location>
        <begin position="1"/>
        <end position="18"/>
    </location>
</feature>
<accession>A0A6J2T2W8</accession>
<dbReference type="Proteomes" id="UP000504634">
    <property type="component" value="Unplaced"/>
</dbReference>
<keyword evidence="7" id="KW-0732">Signal</keyword>
<dbReference type="InterPro" id="IPR050098">
    <property type="entry name" value="TFPI/VKTCI-like"/>
</dbReference>
<reference evidence="10" key="1">
    <citation type="submission" date="2025-08" db="UniProtKB">
        <authorList>
            <consortium name="RefSeq"/>
        </authorList>
    </citation>
    <scope>IDENTIFICATION</scope>
    <source>
        <strain evidence="10">11010-0011.00</strain>
        <tissue evidence="10">Whole body</tissue>
    </source>
</reference>
<dbReference type="FunFam" id="4.10.410.10:FF:000026">
    <property type="entry name" value="Serine protease inhibitor, putative"/>
    <property type="match status" value="1"/>
</dbReference>
<dbReference type="PANTHER" id="PTHR10083">
    <property type="entry name" value="KUNITZ-TYPE PROTEASE INHIBITOR-RELATED"/>
    <property type="match status" value="1"/>
</dbReference>
<dbReference type="RefSeq" id="XP_030371261.1">
    <property type="nucleotide sequence ID" value="XM_030515401.1"/>
</dbReference>
<keyword evidence="5" id="KW-0722">Serine protease inhibitor</keyword>
<dbReference type="SUPFAM" id="SSF57362">
    <property type="entry name" value="BPTI-like"/>
    <property type="match status" value="1"/>
</dbReference>
<feature type="domain" description="BPTI/Kunitz inhibitor" evidence="8">
    <location>
        <begin position="28"/>
        <end position="78"/>
    </location>
</feature>
<name>A0A6J2T2W8_DROLE</name>
<dbReference type="PROSITE" id="PS00280">
    <property type="entry name" value="BPTI_KUNITZ_1"/>
    <property type="match status" value="1"/>
</dbReference>
<dbReference type="Pfam" id="PF00014">
    <property type="entry name" value="Kunitz_BPTI"/>
    <property type="match status" value="1"/>
</dbReference>
<dbReference type="InterPro" id="IPR020901">
    <property type="entry name" value="Prtase_inh_Kunz-CS"/>
</dbReference>
<keyword evidence="6" id="KW-1015">Disulfide bond</keyword>
<gene>
    <name evidence="10" type="primary">LOC115621692</name>
</gene>
<feature type="chain" id="PRO_5027090203" evidence="7">
    <location>
        <begin position="19"/>
        <end position="102"/>
    </location>
</feature>
<organism evidence="9 10">
    <name type="scientific">Drosophila lebanonensis</name>
    <name type="common">Fruit fly</name>
    <name type="synonym">Scaptodrosophila lebanonensis</name>
    <dbReference type="NCBI Taxonomy" id="7225"/>
    <lineage>
        <taxon>Eukaryota</taxon>
        <taxon>Metazoa</taxon>
        <taxon>Ecdysozoa</taxon>
        <taxon>Arthropoda</taxon>
        <taxon>Hexapoda</taxon>
        <taxon>Insecta</taxon>
        <taxon>Pterygota</taxon>
        <taxon>Neoptera</taxon>
        <taxon>Endopterygota</taxon>
        <taxon>Diptera</taxon>
        <taxon>Brachycera</taxon>
        <taxon>Muscomorpha</taxon>
        <taxon>Ephydroidea</taxon>
        <taxon>Drosophilidae</taxon>
        <taxon>Scaptodrosophila</taxon>
    </lineage>
</organism>
<sequence length="102" mass="11943">MMLLRLLYLLVMLQLAAGILWDLRNEKCYFLADVGPCRRFIRVYAFDIFSNRCNTFDYGGCGGNPNRFLSEQQCRKACLVKRKPLVPTVPKRKLPVYDDEYI</sequence>
<comment type="subcellular location">
    <subcellularLocation>
        <location evidence="1">Secreted</location>
    </subcellularLocation>
</comment>
<dbReference type="CDD" id="cd00109">
    <property type="entry name" value="Kunitz-type"/>
    <property type="match status" value="1"/>
</dbReference>
<evidence type="ECO:0000259" key="8">
    <source>
        <dbReference type="PROSITE" id="PS50279"/>
    </source>
</evidence>
<dbReference type="PANTHER" id="PTHR10083:SF217">
    <property type="entry name" value="BOOPHILIN-H2"/>
    <property type="match status" value="1"/>
</dbReference>
<evidence type="ECO:0000313" key="10">
    <source>
        <dbReference type="RefSeq" id="XP_030371261.1"/>
    </source>
</evidence>